<protein>
    <recommendedName>
        <fullName evidence="1">Retrotransposon gag domain-containing protein</fullName>
    </recommendedName>
</protein>
<reference evidence="2 3" key="1">
    <citation type="submission" date="2021-11" db="EMBL/GenBank/DDBJ databases">
        <authorList>
            <person name="Islam A."/>
            <person name="Islam S."/>
            <person name="Flora M.S."/>
            <person name="Rahman M."/>
            <person name="Ziaur R.M."/>
            <person name="Epstein J.H."/>
            <person name="Hassan M."/>
            <person name="Klassen M."/>
            <person name="Woodard K."/>
            <person name="Webb A."/>
            <person name="Webby R.J."/>
            <person name="El Zowalaty M.E."/>
        </authorList>
    </citation>
    <scope>NUCLEOTIDE SEQUENCE [LARGE SCALE GENOMIC DNA]</scope>
    <source>
        <strain evidence="2">Pbs1</strain>
    </source>
</reference>
<evidence type="ECO:0000313" key="3">
    <source>
        <dbReference type="Proteomes" id="UP001158986"/>
    </source>
</evidence>
<accession>A0ABN8D399</accession>
<evidence type="ECO:0000259" key="1">
    <source>
        <dbReference type="Pfam" id="PF03732"/>
    </source>
</evidence>
<name>A0ABN8D399_9STRA</name>
<organism evidence="2 3">
    <name type="scientific">Peronospora belbahrii</name>
    <dbReference type="NCBI Taxonomy" id="622444"/>
    <lineage>
        <taxon>Eukaryota</taxon>
        <taxon>Sar</taxon>
        <taxon>Stramenopiles</taxon>
        <taxon>Oomycota</taxon>
        <taxon>Peronosporomycetes</taxon>
        <taxon>Peronosporales</taxon>
        <taxon>Peronosporaceae</taxon>
        <taxon>Peronospora</taxon>
    </lineage>
</organism>
<dbReference type="EMBL" id="CAKLCB010000305">
    <property type="protein sequence ID" value="CAH0519612.1"/>
    <property type="molecule type" value="Genomic_DNA"/>
</dbReference>
<comment type="caution">
    <text evidence="2">The sequence shown here is derived from an EMBL/GenBank/DDBJ whole genome shotgun (WGS) entry which is preliminary data.</text>
</comment>
<proteinExistence type="predicted"/>
<sequence>MTRQYEPPNQAHRNRSRFLACRQGKRELAAYVQELRILIAAMVIDPMPKAVTVTVFMEGLRAGVARTKVFQVISSSFEEAVEVAWNAETNFNAAWPATYNYSSDGPVPMDCSQVEDEKAELHAAEQQIVRECYICKSTDNLMAK</sequence>
<gene>
    <name evidence="2" type="ORF">PBS001_LOCUS6133</name>
</gene>
<evidence type="ECO:0000313" key="2">
    <source>
        <dbReference type="EMBL" id="CAH0519612.1"/>
    </source>
</evidence>
<dbReference type="InterPro" id="IPR005162">
    <property type="entry name" value="Retrotrans_gag_dom"/>
</dbReference>
<dbReference type="Pfam" id="PF03732">
    <property type="entry name" value="Retrotrans_gag"/>
    <property type="match status" value="1"/>
</dbReference>
<keyword evidence="3" id="KW-1185">Reference proteome</keyword>
<dbReference type="Proteomes" id="UP001158986">
    <property type="component" value="Unassembled WGS sequence"/>
</dbReference>
<feature type="domain" description="Retrotransposon gag" evidence="1">
    <location>
        <begin position="1"/>
        <end position="61"/>
    </location>
</feature>